<dbReference type="Proteomes" id="UP000017861">
    <property type="component" value="Unassembled WGS sequence"/>
</dbReference>
<evidence type="ECO:0000256" key="1">
    <source>
        <dbReference type="SAM" id="MobiDB-lite"/>
    </source>
</evidence>
<dbReference type="VEuPathDB" id="TriTrypDB:TCDM_12265"/>
<reference evidence="2 3" key="1">
    <citation type="journal article" date="2014" name="Genome Announc.">
        <title>Trypanosoma cruzi Clone Dm28c Draft Genome Sequence.</title>
        <authorList>
            <person name="Grisard E.C."/>
            <person name="Teixeira S.M."/>
            <person name="de Almeida L.G."/>
            <person name="Stoco P.H."/>
            <person name="Gerber A.L."/>
            <person name="Talavera-Lopez C."/>
            <person name="Lima O.C."/>
            <person name="Andersson B."/>
            <person name="de Vasconcelos A.T."/>
        </authorList>
    </citation>
    <scope>NUCLEOTIDE SEQUENCE [LARGE SCALE GENOMIC DNA]</scope>
    <source>
        <strain evidence="2 3">Dm28c</strain>
    </source>
</reference>
<organism evidence="2 3">
    <name type="scientific">Trypanosoma cruzi Dm28c</name>
    <dbReference type="NCBI Taxonomy" id="1416333"/>
    <lineage>
        <taxon>Eukaryota</taxon>
        <taxon>Discoba</taxon>
        <taxon>Euglenozoa</taxon>
        <taxon>Kinetoplastea</taxon>
        <taxon>Metakinetoplastina</taxon>
        <taxon>Trypanosomatida</taxon>
        <taxon>Trypanosomatidae</taxon>
        <taxon>Trypanosoma</taxon>
        <taxon>Schizotrypanum</taxon>
    </lineage>
</organism>
<feature type="region of interest" description="Disordered" evidence="1">
    <location>
        <begin position="101"/>
        <end position="121"/>
    </location>
</feature>
<protein>
    <submittedName>
        <fullName evidence="2">Trans-sialidase</fullName>
    </submittedName>
</protein>
<feature type="region of interest" description="Disordered" evidence="1">
    <location>
        <begin position="60"/>
        <end position="87"/>
    </location>
</feature>
<evidence type="ECO:0000313" key="2">
    <source>
        <dbReference type="EMBL" id="ESS59390.1"/>
    </source>
</evidence>
<feature type="compositionally biased region" description="Basic and acidic residues" evidence="1">
    <location>
        <begin position="70"/>
        <end position="80"/>
    </location>
</feature>
<feature type="compositionally biased region" description="Polar residues" evidence="1">
    <location>
        <begin position="60"/>
        <end position="69"/>
    </location>
</feature>
<accession>V5AFI0</accession>
<name>V5AFI0_TRYCR</name>
<evidence type="ECO:0000313" key="3">
    <source>
        <dbReference type="Proteomes" id="UP000017861"/>
    </source>
</evidence>
<sequence>MQVPVDCGHIHGLMQLAPQPIAGASGMTAAPPPAAGAVGLGTRSQQTKFSQMVLEALSASRLTQRPTHTTSEHRNRRAGEESNDCQGNNCLLTSLPVKQPEELTTTSVTNNDEGRTTTADSDSSTAVFYTTSHPLRLIVSYACCCCFDSGYVCMKWCALNMNEGRRELNCFCDEYFLHFPWTSNLCGVRGSPFYCYFAFVAVCAAPPLVCVLREGCRHDGPLSPCVHAVEPCVPLLFASPSSICVLVLRQGCVCVRACCRGLECVVRGVRRTVHAWLLPSPHVVCPLCVSAAPLVSPVALHVPHCADQLHTTERPHSR</sequence>
<dbReference type="EMBL" id="AYLP01000526">
    <property type="protein sequence ID" value="ESS59390.1"/>
    <property type="molecule type" value="Genomic_DNA"/>
</dbReference>
<gene>
    <name evidence="2" type="ORF">TCDM_12265</name>
</gene>
<proteinExistence type="predicted"/>
<feature type="compositionally biased region" description="Polar residues" evidence="1">
    <location>
        <begin position="102"/>
        <end position="111"/>
    </location>
</feature>
<comment type="caution">
    <text evidence="2">The sequence shown here is derived from an EMBL/GenBank/DDBJ whole genome shotgun (WGS) entry which is preliminary data.</text>
</comment>
<dbReference type="AlphaFoldDB" id="V5AFI0"/>